<evidence type="ECO:0000313" key="5">
    <source>
        <dbReference type="EMBL" id="ALH96665.1"/>
    </source>
</evidence>
<dbReference type="STRING" id="1324350.AOY20_04120"/>
<accession>A0A0N9VGU2</accession>
<evidence type="ECO:0000256" key="2">
    <source>
        <dbReference type="ARBA" id="ARBA00022801"/>
    </source>
</evidence>
<evidence type="ECO:0000256" key="3">
    <source>
        <dbReference type="PROSITE-ProRule" id="PRU10038"/>
    </source>
</evidence>
<keyword evidence="6" id="KW-1185">Reference proteome</keyword>
<evidence type="ECO:0000256" key="1">
    <source>
        <dbReference type="ARBA" id="ARBA00010515"/>
    </source>
</evidence>
<dbReference type="PROSITE" id="PS01174">
    <property type="entry name" value="LIPASE_GDXG_SER"/>
    <property type="match status" value="1"/>
</dbReference>
<dbReference type="PANTHER" id="PTHR48081">
    <property type="entry name" value="AB HYDROLASE SUPERFAMILY PROTEIN C4A8.06C"/>
    <property type="match status" value="1"/>
</dbReference>
<protein>
    <submittedName>
        <fullName evidence="5">Esterase</fullName>
    </submittedName>
</protein>
<feature type="domain" description="Alpha/beta hydrolase fold-3" evidence="4">
    <location>
        <begin position="120"/>
        <end position="325"/>
    </location>
</feature>
<comment type="similarity">
    <text evidence="1">Belongs to the 'GDXG' lipolytic enzyme family.</text>
</comment>
<dbReference type="GO" id="GO:0016787">
    <property type="term" value="F:hydrolase activity"/>
    <property type="evidence" value="ECO:0007669"/>
    <property type="project" value="UniProtKB-KW"/>
</dbReference>
<dbReference type="Pfam" id="PF07859">
    <property type="entry name" value="Abhydrolase_3"/>
    <property type="match status" value="1"/>
</dbReference>
<proteinExistence type="inferred from homology"/>
<dbReference type="EMBL" id="CP012808">
    <property type="protein sequence ID" value="ALH96665.1"/>
    <property type="molecule type" value="Genomic_DNA"/>
</dbReference>
<dbReference type="InterPro" id="IPR013094">
    <property type="entry name" value="AB_hydrolase_3"/>
</dbReference>
<evidence type="ECO:0000259" key="4">
    <source>
        <dbReference type="Pfam" id="PF07859"/>
    </source>
</evidence>
<sequence>MRKKLINIFDQHQEITARIVDRMPKIVQKSLVELLSYPYQYPNLDSFIQCMLAAQYRRGYKGLINGSIVQSRIQFEQQMQRISSHKTYISKTEDIHLPLQSGTLLARHYQPAPHKKLPMVVYYHGGGFILGSINTHDEVCRLLAKYAQVQVLSINYPLAPEFGSNQIIQICEDALAWTYQNRKNLKILKSRIAVAGDSAGGNLATVIAQKTKLKKHAPRAQLLIYPVTDFARRYPSYYAYKDGLILTSDDVDIMISEYAKKHDMSLSQPNISPLYGDLKKLAPTYIVTAEYDVLHDEGEIYANLLQQKGIKVKYVNYDDQTHGFINLTPISKKAKKHTIQMFKDFRKFWNKQEGYFWNIF</sequence>
<dbReference type="KEGG" id="aei:AOY20_04120"/>
<dbReference type="InterPro" id="IPR029058">
    <property type="entry name" value="AB_hydrolase_fold"/>
</dbReference>
<reference evidence="5 6" key="1">
    <citation type="journal article" date="2015" name="Int. J. Syst. Evol. Microbiol.">
        <title>Acinetobacter equi sp. nov. isolated from horse faeces.</title>
        <authorList>
            <person name="Poppel M.T."/>
            <person name="Skiebe E."/>
            <person name="Laue M."/>
            <person name="Bergmann H."/>
            <person name="Ebersberger I."/>
            <person name="Garn T."/>
            <person name="Fruth A."/>
            <person name="Baumgardt S."/>
            <person name="Busse H.J."/>
            <person name="Wilharm G."/>
        </authorList>
    </citation>
    <scope>NUCLEOTIDE SEQUENCE [LARGE SCALE GENOMIC DNA]</scope>
    <source>
        <strain evidence="5 6">114</strain>
    </source>
</reference>
<dbReference type="PANTHER" id="PTHR48081:SF8">
    <property type="entry name" value="ALPHA_BETA HYDROLASE FOLD-3 DOMAIN-CONTAINING PROTEIN-RELATED"/>
    <property type="match status" value="1"/>
</dbReference>
<dbReference type="SUPFAM" id="SSF53474">
    <property type="entry name" value="alpha/beta-Hydrolases"/>
    <property type="match status" value="1"/>
</dbReference>
<organism evidence="5 6">
    <name type="scientific">Acinetobacter equi</name>
    <dbReference type="NCBI Taxonomy" id="1324350"/>
    <lineage>
        <taxon>Bacteria</taxon>
        <taxon>Pseudomonadati</taxon>
        <taxon>Pseudomonadota</taxon>
        <taxon>Gammaproteobacteria</taxon>
        <taxon>Moraxellales</taxon>
        <taxon>Moraxellaceae</taxon>
        <taxon>Acinetobacter</taxon>
    </lineage>
</organism>
<keyword evidence="2" id="KW-0378">Hydrolase</keyword>
<dbReference type="AlphaFoldDB" id="A0A0N9VGU2"/>
<evidence type="ECO:0000313" key="6">
    <source>
        <dbReference type="Proteomes" id="UP000064939"/>
    </source>
</evidence>
<dbReference type="InterPro" id="IPR050300">
    <property type="entry name" value="GDXG_lipolytic_enzyme"/>
</dbReference>
<gene>
    <name evidence="5" type="ORF">AOY20_04120</name>
</gene>
<name>A0A0N9VGU2_9GAMM</name>
<dbReference type="OrthoDB" id="9806180at2"/>
<dbReference type="Proteomes" id="UP000064939">
    <property type="component" value="Chromosome"/>
</dbReference>
<dbReference type="InterPro" id="IPR033140">
    <property type="entry name" value="Lipase_GDXG_put_SER_AS"/>
</dbReference>
<dbReference type="RefSeq" id="WP_054582534.1">
    <property type="nucleotide sequence ID" value="NZ_CP012808.1"/>
</dbReference>
<feature type="active site" evidence="3">
    <location>
        <position position="198"/>
    </location>
</feature>
<dbReference type="Gene3D" id="3.40.50.1820">
    <property type="entry name" value="alpha/beta hydrolase"/>
    <property type="match status" value="1"/>
</dbReference>